<dbReference type="InterPro" id="IPR020845">
    <property type="entry name" value="AMP-binding_CS"/>
</dbReference>
<dbReference type="CDD" id="cd17632">
    <property type="entry name" value="AFD_CAR-like"/>
    <property type="match status" value="1"/>
</dbReference>
<feature type="binding site" evidence="5">
    <location>
        <position position="803"/>
    </location>
    <ligand>
        <name>NADP(+)</name>
        <dbReference type="ChEBI" id="CHEBI:58349"/>
    </ligand>
</feature>
<dbReference type="InterPro" id="IPR013120">
    <property type="entry name" value="FAR_NAD-bd"/>
</dbReference>
<keyword evidence="5" id="KW-0560">Oxidoreductase</keyword>
<comment type="cofactor">
    <cofactor evidence="5">
        <name>pantetheine 4'-phosphate</name>
        <dbReference type="ChEBI" id="CHEBI:47942"/>
    </cofactor>
    <text evidence="5">Binds 1 phosphopantetheine covalently.</text>
</comment>
<dbReference type="SUPFAM" id="SSF47336">
    <property type="entry name" value="ACP-like"/>
    <property type="match status" value="1"/>
</dbReference>
<dbReference type="Gene3D" id="3.40.50.12780">
    <property type="entry name" value="N-terminal domain of ligase-like"/>
    <property type="match status" value="1"/>
</dbReference>
<dbReference type="Gene3D" id="3.40.50.720">
    <property type="entry name" value="NAD(P)-binding Rossmann-like Domain"/>
    <property type="match status" value="1"/>
</dbReference>
<feature type="binding site" evidence="5">
    <location>
        <begin position="869"/>
        <end position="871"/>
    </location>
    <ligand>
        <name>NADP(+)</name>
        <dbReference type="ChEBI" id="CHEBI:58349"/>
    </ligand>
</feature>
<keyword evidence="4 5" id="KW-0067">ATP-binding</keyword>
<keyword evidence="8" id="KW-1185">Reference proteome</keyword>
<comment type="caution">
    <text evidence="5">Lacks conserved residue(s) required for the propagation of feature annotation.</text>
</comment>
<comment type="similarity">
    <text evidence="5">Belongs to the ATP-dependent AMP-binding enzyme family. Carboxylic acid reductase subfamily.</text>
</comment>
<feature type="binding site" evidence="5">
    <location>
        <position position="813"/>
    </location>
    <ligand>
        <name>NADP(+)</name>
        <dbReference type="ChEBI" id="CHEBI:58349"/>
    </ligand>
</feature>
<accession>A0ABY7PX64</accession>
<evidence type="ECO:0000256" key="2">
    <source>
        <dbReference type="ARBA" id="ARBA00022553"/>
    </source>
</evidence>
<feature type="domain" description="Carrier" evidence="6">
    <location>
        <begin position="646"/>
        <end position="721"/>
    </location>
</feature>
<organism evidence="7 8">
    <name type="scientific">Kitasatospora cathayae</name>
    <dbReference type="NCBI Taxonomy" id="3004092"/>
    <lineage>
        <taxon>Bacteria</taxon>
        <taxon>Bacillati</taxon>
        <taxon>Actinomycetota</taxon>
        <taxon>Actinomycetes</taxon>
        <taxon>Kitasatosporales</taxon>
        <taxon>Streptomycetaceae</taxon>
        <taxon>Kitasatospora</taxon>
    </lineage>
</organism>
<dbReference type="InterPro" id="IPR020806">
    <property type="entry name" value="PKS_PP-bd"/>
</dbReference>
<gene>
    <name evidence="5" type="primary">car</name>
    <name evidence="7" type="ORF">O1G21_03100</name>
</gene>
<comment type="catalytic activity">
    <reaction evidence="5">
        <text>a carboxylate + ATP + NADPH + H(+) = an aldehyde + AMP + diphosphate + NADP(+)</text>
        <dbReference type="Rhea" id="RHEA:50916"/>
        <dbReference type="ChEBI" id="CHEBI:15378"/>
        <dbReference type="ChEBI" id="CHEBI:17478"/>
        <dbReference type="ChEBI" id="CHEBI:29067"/>
        <dbReference type="ChEBI" id="CHEBI:30616"/>
        <dbReference type="ChEBI" id="CHEBI:33019"/>
        <dbReference type="ChEBI" id="CHEBI:57783"/>
        <dbReference type="ChEBI" id="CHEBI:58349"/>
        <dbReference type="ChEBI" id="CHEBI:456215"/>
    </reaction>
</comment>
<dbReference type="Gene3D" id="1.10.1200.10">
    <property type="entry name" value="ACP-like"/>
    <property type="match status" value="1"/>
</dbReference>
<dbReference type="Pfam" id="PF00501">
    <property type="entry name" value="AMP-binding"/>
    <property type="match status" value="1"/>
</dbReference>
<evidence type="ECO:0000256" key="5">
    <source>
        <dbReference type="HAMAP-Rule" id="MF_02247"/>
    </source>
</evidence>
<dbReference type="EMBL" id="CP115450">
    <property type="protein sequence ID" value="WBP84935.1"/>
    <property type="molecule type" value="Genomic_DNA"/>
</dbReference>
<feature type="binding site" evidence="5">
    <location>
        <begin position="407"/>
        <end position="408"/>
    </location>
    <ligand>
        <name>AMP</name>
        <dbReference type="ChEBI" id="CHEBI:456215"/>
    </ligand>
</feature>
<dbReference type="SMART" id="SM00823">
    <property type="entry name" value="PKS_PP"/>
    <property type="match status" value="1"/>
</dbReference>
<evidence type="ECO:0000313" key="7">
    <source>
        <dbReference type="EMBL" id="WBP84935.1"/>
    </source>
</evidence>
<feature type="binding site" evidence="5">
    <location>
        <position position="412"/>
    </location>
    <ligand>
        <name>AMP</name>
        <dbReference type="ChEBI" id="CHEBI:456215"/>
    </ligand>
</feature>
<keyword evidence="2 5" id="KW-0597">Phosphoprotein</keyword>
<dbReference type="HAMAP" id="MF_02247">
    <property type="entry name" value="Carbox_acid_reduct"/>
    <property type="match status" value="1"/>
</dbReference>
<dbReference type="CDD" id="cd05235">
    <property type="entry name" value="SDR_e1"/>
    <property type="match status" value="1"/>
</dbReference>
<dbReference type="InterPro" id="IPR036736">
    <property type="entry name" value="ACP-like_sf"/>
</dbReference>
<feature type="binding site" evidence="5">
    <location>
        <position position="506"/>
    </location>
    <ligand>
        <name>AMP</name>
        <dbReference type="ChEBI" id="CHEBI:456215"/>
    </ligand>
</feature>
<dbReference type="SUPFAM" id="SSF51735">
    <property type="entry name" value="NAD(P)-binding Rossmann-fold domains"/>
    <property type="match status" value="1"/>
</dbReference>
<dbReference type="EC" id="1.2.1.-" evidence="5"/>
<feature type="modified residue" description="O-(pantetheine 4'-phosphoryl)serine" evidence="5">
    <location>
        <position position="680"/>
    </location>
</feature>
<evidence type="ECO:0000256" key="3">
    <source>
        <dbReference type="ARBA" id="ARBA00022741"/>
    </source>
</evidence>
<sequence>MKPVSSTPRTNGSASPAQETRLLASPAVLATLRDRSIGLPQAVAAVMAEYADRPALGERVREPVTDPATGRTEPRLLPHYTTISYTELWERAGAVAAEWAADAENPVGEGDFVAIHGFTSVDYTVLDLACLRAGAVSVPLQHSSSLGKLKPIVAECAPRVLATSIESIDSAVELALSAPSRPRLVVFDFHPEADEERERFETARGRLADAGVTAVEALSAIVARGRTLPAPVTPAAAEDNPVRLLIYTSGSTGAPKGAIYTDSMLKSVWAGWLPPTGDASPVTMGYMPMSHIAARASLYMTLVRGGAMYFTGSSDMSTLFDDMREARPTQLLLVPRICDMLFQEYQSRSASRAGEFADPDALDKAVKAELREEFVGGRVRDVLCGSAPIAAELKRFVESCLELSLRDGYGSTETGPVLMDGRVVRPPVIEYKLADVPELGYFASDVPHPRGELLIRSEMITPGYYKRPDATASVFDADGFYRTGDIMAETGPDQLVYLDRRNNVLKLAQGEFVTVSQLETTFVTSPLIRQIYVYGNSERAYLLAVIVPTEDALAQAGDVEQLKPLLAASLQEVARKAELEPYEIPRDFLVETEPFSPANGLLSDIRKNLRPSLKDRYGDQLEALYEELSSGRQEALRALRAAGPDQPVFEAIRAAASALLGCPASELRPTARFTDLGVDSLSALSFSQLLRDVFAVEVPVGVLLSAGNTLQAVADHIEASRAGAGRPSSASVHGPDTGEVRADELTLEKFLDVTALGSARPASGAAPHTVLLTGANGYLGRLMCLDWLERLSATGGRLICVVRGRDDADAHRRLDTALNSGDQQLLSRYHELAAGHLEVLAGDISKERLGLDEDTWNRLAEDVDAVFHPAALVNHVLPYEQLFGPNVVGTAELIRLALTGKVKPFTYLSTVGVAGGLDPARLDESADIREASTARALTDGYASGYATSKWAGEVLLRRAYEEYGLPVTVLRSDMILAHRRYAGQLNVPDMFTRLLFSILTAGIAPASFYRPDADGGRARAHYDGLPGDFVAEAVNTLGSAGLTGYRTYNVVNPHDDGVSLDTFVDWLIAAGHPVSRIADYDEWFTRFETALLALPEARRQNSLLPLLHTFRRPDEPLNGSMVPAVQFTEAVRKAGLADKEIPHVEAELIEKYTTDLRLLELI</sequence>
<feature type="binding site" evidence="5">
    <location>
        <position position="972"/>
    </location>
    <ligand>
        <name>NADP(+)</name>
        <dbReference type="ChEBI" id="CHEBI:58349"/>
    </ligand>
</feature>
<evidence type="ECO:0000256" key="1">
    <source>
        <dbReference type="ARBA" id="ARBA00022450"/>
    </source>
</evidence>
<feature type="binding site" evidence="5">
    <location>
        <position position="386"/>
    </location>
    <ligand>
        <name>AMP</name>
        <dbReference type="ChEBI" id="CHEBI:456215"/>
    </ligand>
</feature>
<keyword evidence="3 5" id="KW-0547">Nucleotide-binding</keyword>
<feature type="binding site" evidence="5">
    <location>
        <begin position="776"/>
        <end position="779"/>
    </location>
    <ligand>
        <name>NADP(+)</name>
        <dbReference type="ChEBI" id="CHEBI:58349"/>
    </ligand>
</feature>
<name>A0ABY7PX64_9ACTN</name>
<dbReference type="Pfam" id="PF00550">
    <property type="entry name" value="PP-binding"/>
    <property type="match status" value="1"/>
</dbReference>
<comment type="domain">
    <text evidence="5">The N-terminal domain likely catalyzes substrate activation by formation of an initial acyl-AMP intermediate, the central region contains the phosphopantetheine attachment site, and the C-terminal domain catalyzes the reduction by NADPH of the intermediate thioester formed from the attack of the phosphopantetheine thiol at the carbonyl carbon of acyl-AMP.</text>
</comment>
<dbReference type="PROSITE" id="PS50075">
    <property type="entry name" value="CARRIER"/>
    <property type="match status" value="1"/>
</dbReference>
<dbReference type="Proteomes" id="UP001212821">
    <property type="component" value="Chromosome"/>
</dbReference>
<dbReference type="NCBIfam" id="NF041592">
    <property type="entry name" value="carboxyl_red"/>
    <property type="match status" value="1"/>
</dbReference>
<comment type="function">
    <text evidence="5">Catalyzes the ATP- and NADPH-dependent reduction of carboxylic acids to the corresponding aldehydes.</text>
</comment>
<evidence type="ECO:0000259" key="6">
    <source>
        <dbReference type="PROSITE" id="PS50075"/>
    </source>
</evidence>
<reference evidence="8" key="1">
    <citation type="submission" date="2022-12" db="EMBL/GenBank/DDBJ databases">
        <authorList>
            <person name="Mo P."/>
        </authorList>
    </citation>
    <scope>NUCLEOTIDE SEQUENCE [LARGE SCALE GENOMIC DNA]</scope>
    <source>
        <strain evidence="8">HUAS 3-15</strain>
    </source>
</reference>
<dbReference type="PROSITE" id="PS00455">
    <property type="entry name" value="AMP_BINDING"/>
    <property type="match status" value="1"/>
</dbReference>
<feature type="binding site" evidence="5">
    <location>
        <position position="485"/>
    </location>
    <ligand>
        <name>AMP</name>
        <dbReference type="ChEBI" id="CHEBI:456215"/>
    </ligand>
</feature>
<dbReference type="InterPro" id="IPR009081">
    <property type="entry name" value="PP-bd_ACP"/>
</dbReference>
<dbReference type="PANTHER" id="PTHR43272:SF33">
    <property type="entry name" value="AMP-BINDING DOMAIN-CONTAINING PROTEIN-RELATED"/>
    <property type="match status" value="1"/>
</dbReference>
<dbReference type="PANTHER" id="PTHR43272">
    <property type="entry name" value="LONG-CHAIN-FATTY-ACID--COA LIGASE"/>
    <property type="match status" value="1"/>
</dbReference>
<dbReference type="InterPro" id="IPR042099">
    <property type="entry name" value="ANL_N_sf"/>
</dbReference>
<protein>
    <recommendedName>
        <fullName evidence="5">Carboxylic acid reductase</fullName>
        <shortName evidence="5">CAR</shortName>
        <ecNumber evidence="5">1.2.1.-</ecNumber>
    </recommendedName>
    <alternativeName>
        <fullName evidence="5">ATP/NADPH-dependent carboxylic acid reductase</fullName>
    </alternativeName>
</protein>
<feature type="binding site" evidence="5">
    <location>
        <position position="607"/>
    </location>
    <ligand>
        <name>AMP</name>
        <dbReference type="ChEBI" id="CHEBI:456215"/>
    </ligand>
</feature>
<keyword evidence="1 5" id="KW-0596">Phosphopantetheine</keyword>
<dbReference type="SUPFAM" id="SSF56801">
    <property type="entry name" value="Acetyl-CoA synthetase-like"/>
    <property type="match status" value="1"/>
</dbReference>
<dbReference type="InterPro" id="IPR036291">
    <property type="entry name" value="NAD(P)-bd_dom_sf"/>
</dbReference>
<evidence type="ECO:0000313" key="8">
    <source>
        <dbReference type="Proteomes" id="UP001212821"/>
    </source>
</evidence>
<dbReference type="NCBIfam" id="TIGR01746">
    <property type="entry name" value="Thioester-redct"/>
    <property type="match status" value="1"/>
</dbReference>
<dbReference type="InterPro" id="IPR046407">
    <property type="entry name" value="CAR"/>
</dbReference>
<keyword evidence="5" id="KW-0521">NADP</keyword>
<evidence type="ECO:0000256" key="4">
    <source>
        <dbReference type="ARBA" id="ARBA00022840"/>
    </source>
</evidence>
<dbReference type="InterPro" id="IPR010080">
    <property type="entry name" value="Thioester_reductase-like_dom"/>
</dbReference>
<feature type="binding site" evidence="5">
    <location>
        <position position="909"/>
    </location>
    <ligand>
        <name>NADP(+)</name>
        <dbReference type="ChEBI" id="CHEBI:58349"/>
    </ligand>
</feature>
<feature type="binding site" evidence="5">
    <location>
        <position position="945"/>
    </location>
    <ligand>
        <name>NADP(+)</name>
        <dbReference type="ChEBI" id="CHEBI:58349"/>
    </ligand>
</feature>
<feature type="binding site" evidence="5">
    <location>
        <begin position="497"/>
        <end position="500"/>
    </location>
    <ligand>
        <name>AMP</name>
        <dbReference type="ChEBI" id="CHEBI:456215"/>
    </ligand>
</feature>
<feature type="binding site" evidence="5">
    <location>
        <position position="949"/>
    </location>
    <ligand>
        <name>NADP(+)</name>
        <dbReference type="ChEBI" id="CHEBI:58349"/>
    </ligand>
</feature>
<dbReference type="Pfam" id="PF07993">
    <property type="entry name" value="NAD_binding_4"/>
    <property type="match status" value="1"/>
</dbReference>
<dbReference type="RefSeq" id="WP_270140511.1">
    <property type="nucleotide sequence ID" value="NZ_CP115450.1"/>
</dbReference>
<proteinExistence type="inferred from homology"/>
<dbReference type="InterPro" id="IPR000873">
    <property type="entry name" value="AMP-dep_synth/lig_dom"/>
</dbReference>
<feature type="binding site" evidence="5">
    <location>
        <position position="291"/>
    </location>
    <ligand>
        <name>AMP</name>
        <dbReference type="ChEBI" id="CHEBI:456215"/>
    </ligand>
</feature>